<dbReference type="RefSeq" id="WP_397018565.1">
    <property type="nucleotide sequence ID" value="NZ_JBITMB010000001.1"/>
</dbReference>
<reference evidence="2 3" key="1">
    <citation type="submission" date="2024-10" db="EMBL/GenBank/DDBJ databases">
        <title>The Natural Products Discovery Center: Release of the First 8490 Sequenced Strains for Exploring Actinobacteria Biosynthetic Diversity.</title>
        <authorList>
            <person name="Kalkreuter E."/>
            <person name="Kautsar S.A."/>
            <person name="Yang D."/>
            <person name="Bader C.D."/>
            <person name="Teijaro C.N."/>
            <person name="Fluegel L."/>
            <person name="Davis C.M."/>
            <person name="Simpson J.R."/>
            <person name="Lauterbach L."/>
            <person name="Steele A.D."/>
            <person name="Gui C."/>
            <person name="Meng S."/>
            <person name="Li G."/>
            <person name="Viehrig K."/>
            <person name="Ye F."/>
            <person name="Su P."/>
            <person name="Kiefer A.F."/>
            <person name="Nichols A."/>
            <person name="Cepeda A.J."/>
            <person name="Yan W."/>
            <person name="Fan B."/>
            <person name="Jiang Y."/>
            <person name="Adhikari A."/>
            <person name="Zheng C.-J."/>
            <person name="Schuster L."/>
            <person name="Cowan T.M."/>
            <person name="Smanski M.J."/>
            <person name="Chevrette M.G."/>
            <person name="De Carvalho L.P.S."/>
            <person name="Shen B."/>
        </authorList>
    </citation>
    <scope>NUCLEOTIDE SEQUENCE [LARGE SCALE GENOMIC DNA]</scope>
    <source>
        <strain evidence="2 3">NPDC049503</strain>
    </source>
</reference>
<evidence type="ECO:0000259" key="1">
    <source>
        <dbReference type="Pfam" id="PF12688"/>
    </source>
</evidence>
<dbReference type="InterPro" id="IPR041656">
    <property type="entry name" value="TPR_5"/>
</dbReference>
<evidence type="ECO:0000313" key="2">
    <source>
        <dbReference type="EMBL" id="MFI7439038.1"/>
    </source>
</evidence>
<protein>
    <submittedName>
        <fullName evidence="2">Tetratricopeptide repeat protein</fullName>
    </submittedName>
</protein>
<dbReference type="SUPFAM" id="SSF48452">
    <property type="entry name" value="TPR-like"/>
    <property type="match status" value="1"/>
</dbReference>
<gene>
    <name evidence="2" type="ORF">ACIBP5_03630</name>
</gene>
<proteinExistence type="predicted"/>
<dbReference type="Pfam" id="PF12688">
    <property type="entry name" value="TPR_5"/>
    <property type="match status" value="1"/>
</dbReference>
<feature type="domain" description="Tetratrico peptide repeat group 5" evidence="1">
    <location>
        <begin position="38"/>
        <end position="155"/>
    </location>
</feature>
<dbReference type="InterPro" id="IPR011990">
    <property type="entry name" value="TPR-like_helical_dom_sf"/>
</dbReference>
<evidence type="ECO:0000313" key="3">
    <source>
        <dbReference type="Proteomes" id="UP001612928"/>
    </source>
</evidence>
<dbReference type="Gene3D" id="1.25.40.10">
    <property type="entry name" value="Tetratricopeptide repeat domain"/>
    <property type="match status" value="1"/>
</dbReference>
<keyword evidence="3" id="KW-1185">Reference proteome</keyword>
<comment type="caution">
    <text evidence="2">The sequence shown here is derived from an EMBL/GenBank/DDBJ whole genome shotgun (WGS) entry which is preliminary data.</text>
</comment>
<accession>A0ABW7ZWX2</accession>
<name>A0ABW7ZWX2_9ACTN</name>
<organism evidence="2 3">
    <name type="scientific">Nonomuraea indica</name>
    <dbReference type="NCBI Taxonomy" id="1581193"/>
    <lineage>
        <taxon>Bacteria</taxon>
        <taxon>Bacillati</taxon>
        <taxon>Actinomycetota</taxon>
        <taxon>Actinomycetes</taxon>
        <taxon>Streptosporangiales</taxon>
        <taxon>Streptosporangiaceae</taxon>
        <taxon>Nonomuraea</taxon>
    </lineage>
</organism>
<dbReference type="Proteomes" id="UP001612928">
    <property type="component" value="Unassembled WGS sequence"/>
</dbReference>
<sequence length="159" mass="17548">MRDDELAEAVRLREAGSREEARALLLGLSERHPDDAEIAYQTAWVHDALGLEAEAVPFYERALAGTGLTAADRLGAFTGLGSTFRVLGRYDEALETFRRGLAEFLGDKALRTFMAMALHNSGQSREAVGTLLKVLAETEEVGRYRRAVAYYADHLDETV</sequence>
<dbReference type="EMBL" id="JBITMB010000001">
    <property type="protein sequence ID" value="MFI7439038.1"/>
    <property type="molecule type" value="Genomic_DNA"/>
</dbReference>